<proteinExistence type="predicted"/>
<gene>
    <name evidence="1" type="ORF">SCF082_LOCUS24789</name>
</gene>
<evidence type="ECO:0000313" key="2">
    <source>
        <dbReference type="Proteomes" id="UP001642464"/>
    </source>
</evidence>
<comment type="caution">
    <text evidence="1">The sequence shown here is derived from an EMBL/GenBank/DDBJ whole genome shotgun (WGS) entry which is preliminary data.</text>
</comment>
<name>A0ABP0LVR1_9DINO</name>
<protein>
    <submittedName>
        <fullName evidence="1">Uncharacterized protein</fullName>
    </submittedName>
</protein>
<dbReference type="EMBL" id="CAXAMM010018424">
    <property type="protein sequence ID" value="CAK9043321.1"/>
    <property type="molecule type" value="Genomic_DNA"/>
</dbReference>
<evidence type="ECO:0000313" key="1">
    <source>
        <dbReference type="EMBL" id="CAK9043321.1"/>
    </source>
</evidence>
<reference evidence="1 2" key="1">
    <citation type="submission" date="2024-02" db="EMBL/GenBank/DDBJ databases">
        <authorList>
            <person name="Chen Y."/>
            <person name="Shah S."/>
            <person name="Dougan E. K."/>
            <person name="Thang M."/>
            <person name="Chan C."/>
        </authorList>
    </citation>
    <scope>NUCLEOTIDE SEQUENCE [LARGE SCALE GENOMIC DNA]</scope>
</reference>
<keyword evidence="2" id="KW-1185">Reference proteome</keyword>
<accession>A0ABP0LVR1</accession>
<organism evidence="1 2">
    <name type="scientific">Durusdinium trenchii</name>
    <dbReference type="NCBI Taxonomy" id="1381693"/>
    <lineage>
        <taxon>Eukaryota</taxon>
        <taxon>Sar</taxon>
        <taxon>Alveolata</taxon>
        <taxon>Dinophyceae</taxon>
        <taxon>Suessiales</taxon>
        <taxon>Symbiodiniaceae</taxon>
        <taxon>Durusdinium</taxon>
    </lineage>
</organism>
<dbReference type="Proteomes" id="UP001642464">
    <property type="component" value="Unassembled WGS sequence"/>
</dbReference>
<sequence>MPLDRELSQRLERRRGRADADATSPAEPAVDRERYEAHIDQELKSKLRQQSELIMRQTNSGMSDSCKRPTRYEAHIDQELAKKLQKRQTELQLEGEGRPRSTKVEGLRGNSTFEAHIDNELAAKLRKRLEVEMAPQTAAPAARLEKDEVRQNPGDGDGDLDGELAQRLRQRRQVVNAQGDVFEKGAQQQARPQMAEVLDQIQSIPETKQKRRFWWLFCCSLVVTAYGAYQLQPVE</sequence>